<proteinExistence type="inferred from homology"/>
<dbReference type="InterPro" id="IPR021827">
    <property type="entry name" value="Nup186/Nup192/Nup205"/>
</dbReference>
<dbReference type="Pfam" id="PF11894">
    <property type="entry name" value="Nup192"/>
    <property type="match status" value="2"/>
</dbReference>
<evidence type="ECO:0000313" key="5">
    <source>
        <dbReference type="EMBL" id="RKP35873.1"/>
    </source>
</evidence>
<dbReference type="GO" id="GO:0006999">
    <property type="term" value="P:nuclear pore organization"/>
    <property type="evidence" value="ECO:0007669"/>
    <property type="project" value="TreeGrafter"/>
</dbReference>
<sequence>MDTTAPTWKPDTFKSLYELLSEACALPQDLVGEPALEETSLSLVRHLQAELQTHLAPALFLPAATKRNPEHRRRVETDQVAEINGVLHQLNADFCQEVLRLADFLNIDEYLAATLIQCGLDHCARFERPPVETGILLYYTESLYNYLCLEFVVKIALDAQLNEPLRQVCDWFLMEYVLQSAATSPASSASASGNRSYKDYIAQWQTALGSQKAEITKWRTLQEDVKCLPTTAAPSANQPAATLSSSTQPRTIQSAMPYGFKVVEEIIDKVAQSRLVLANALFLTSYFRAVQPPQLLALLNHVRQEADAEDPVSLYLLITILASIDLTAPGSVTQSAVSDTQGQLSAHASVITHISEMLQDDTKWVTTSHYLQGLRGLVILQWSQYMLLCLHRYPAIENQLSVREDWIEQWVERAIQLGAFPFATEYCLSFKTIDPQRYDSPDPAAPVFSQNALFLDADFQQHISLQLSRTITGLIANMSSILRRMRYREEDSYLHQQQLPQLQIQQQQQHQYSNYHQYPLRQPATPHPLPKLSHDIEDLFTLVATLYADAPDLGLRFWIALSPAQLPLTGQPLLTADDENGGGRLDPTDERLHVFLKWASDCRVPGMIRAYFDMLGSLATGPQCAQFTYLFLDNHGASAQGGLGRPTFAAAQPTSLCSWSALFAALQFYAQRLRQAGPLQDPAAIRQGPKSPPDEVSLILAFLRLLRQAVAYSAVVRLALFEHIEYRVLYTLFDLLGCRVPIILKAAILKTLAAFCAPPLRTAASPHMAAVDSVDAVLAVVDMAQQVWHFLEMSQTIPTTGDLGELQRYYQKNPLASSSATTGLAVAGGQHLFASTLPAMGATSTKGPWYPLTGPTVSGLLYELEEIEAAKEVYPESLAFVRLLLSLIQLPTRGGSTQQTPSAIITMGTSDISSLDYGVASPTIPTELGAPYRLPGISPYVTAVLDHIFLKANQRGYRVPEENGYLHDACLELIERCLETLDLTDFLLDPTVASLPSQILGDTDELARVFGNGGDPAGGKANQSPTLPEGLRNTLRRLVLHPGFEIVLRFLSGSQLLEELLGLVISHPVDSINNTATMRTRDSAPVRSVRTVQLTLRIIRRLLHIQSIFLQQLFPLLSTPWVQAQLGFSVALQLPGSLVPLDQLLLFRHQAIVQIALSINCRSSEEVCLLSIQILNRLSQSPVFLAHSQPLTDLLRRGAAGSMPLAAPPSGAGESRLVALFDHSDESLRILFGYLGRLEIDGPEMMDDESVVGGDAPVTANTIRLAIIDLILANLAPQRGRPSLAHWLLGFDISSPAAIRDTEFESPQANATVGSSNMAVRGFGGRRRYVKMSCFHIIIQALREGTLDIQSAGDSDGEGGGSEGMNLFVRHPEFATRCFHLIYNLTLDPFTGPPVIKYLREMEDFWPRQLALYRGYLGRFVEPIVPRFDIEQEGIDGVLGGTAGWTALARATTCMHQRAWMLHSMALELQLLTIANERTRARQLMELLFRPHSAIMSSTYAQSSDDGDSGGYLDYQRLVQSHPNSATDAFLESFWSHTIASRLARRGATPDNVDPRTVTVVWWFYEFFSLWNQGALFFTQVFEQLENSSPGGTTAMSSLDYFDHVNTEAFCRPDEEGCPVYDLQAVQLQLQAELFQLERRGRITTPGHHHLAQAEINRILRVLFVKSQQLRFNYAHTHAVRAWQQLMDVALTTGFDCLGDICRTQQVGPGNGSTEVSGAMGWQSMSIFSGNHGASPSQSSSPGITYQPCETLLFHLLDTFLTRFAFALTSDEANAPAILEHLGGGVLTLCSKLNQGLSPRLASISATLLRDAQDRLGMANFPRHPIEAQFPVEWVTALWERLVPCALETGSSLQLRGNMYVALLGILRYSGAVVRADEALITLLPASPASGSGVALPSGGWSAAIAGAGGSSTSTGPGALETSLLATLQSNGNQLLEIVSRDATDGPDVWRTVAFSLLEQLVRVFAQPSQPNKWIQALTQRTYLRHMITALKRDELSLAQTLQVDAESLNPLYVFESKMNLFLRIAQRRDGVEKLVENGLLEILDECDILDLQPQVDLDLKHTRLEDLEEGHIQILERYQHILTLILQVLLALVVKAGQDRATLAIKVGLYLTRRRRVLESALVGFNSTVTPTLLRQSELLSGFILALSRAMPARSNPHPNPAAATATIPAKGSALTFLSGQGGGQRDLFGFEPAILALLARYRDPEFWTTQLQPVTERDNQAARTMVYRAEGHTQSLLDWQGGDLLLRTLRNLLELALYLSAAATFNGPLPSSSSVSAAAMWFRRGGGDEDLRGGCTNVFRPKFTWSLAVRDGDDSFGRGVTSSYPSSRNQLHPYSAKTPSLGTLVVILAHCVRALQQQTTDQAWLNRLGADPSRLTSEEVQQILTSSTVANSITTASSSSAGSFIPTDDSHGLALTQRQALADAEIRQRLKTTHLRHQTIVQIIENTLYLLWRHLAYYLVPSNETAAYQSAYAGRNGPGGSSGSDGAPSSTLEVFAQLSPPSADQQASLRLDALTVLQPYLAELAALASQEKPSQSNGTAGRTAVAASTESGESLVFVHRLVRKLTDLLQTSLHYGQ</sequence>
<dbReference type="PANTHER" id="PTHR31344:SF0">
    <property type="entry name" value="NUCLEAR PORE COMPLEX PROTEIN NUP205"/>
    <property type="match status" value="1"/>
</dbReference>
<organism evidence="5 6">
    <name type="scientific">Dimargaris cristalligena</name>
    <dbReference type="NCBI Taxonomy" id="215637"/>
    <lineage>
        <taxon>Eukaryota</taxon>
        <taxon>Fungi</taxon>
        <taxon>Fungi incertae sedis</taxon>
        <taxon>Zoopagomycota</taxon>
        <taxon>Kickxellomycotina</taxon>
        <taxon>Dimargaritomycetes</taxon>
        <taxon>Dimargaritales</taxon>
        <taxon>Dimargaritaceae</taxon>
        <taxon>Dimargaris</taxon>
    </lineage>
</organism>
<evidence type="ECO:0000256" key="1">
    <source>
        <dbReference type="ARBA" id="ARBA00004123"/>
    </source>
</evidence>
<comment type="similarity">
    <text evidence="2">Belongs to the NUP186/NUP192/NUP205 family.</text>
</comment>
<dbReference type="Proteomes" id="UP000268162">
    <property type="component" value="Unassembled WGS sequence"/>
</dbReference>
<gene>
    <name evidence="5" type="ORF">BJ085DRAFT_38789</name>
</gene>
<dbReference type="EMBL" id="ML002766">
    <property type="protein sequence ID" value="RKP35873.1"/>
    <property type="molecule type" value="Genomic_DNA"/>
</dbReference>
<dbReference type="STRING" id="215637.A0A4P9ZR16"/>
<name>A0A4P9ZR16_9FUNG</name>
<evidence type="ECO:0000313" key="6">
    <source>
        <dbReference type="Proteomes" id="UP000268162"/>
    </source>
</evidence>
<dbReference type="PANTHER" id="PTHR31344">
    <property type="entry name" value="NUCLEAR PORE COMPLEX PROTEIN NUP205"/>
    <property type="match status" value="1"/>
</dbReference>
<evidence type="ECO:0000256" key="2">
    <source>
        <dbReference type="ARBA" id="ARBA00005892"/>
    </source>
</evidence>
<dbReference type="GO" id="GO:0044611">
    <property type="term" value="C:nuclear pore inner ring"/>
    <property type="evidence" value="ECO:0007669"/>
    <property type="project" value="TreeGrafter"/>
</dbReference>
<keyword evidence="3" id="KW-0813">Transport</keyword>
<reference evidence="6" key="1">
    <citation type="journal article" date="2018" name="Nat. Microbiol.">
        <title>Leveraging single-cell genomics to expand the fungal tree of life.</title>
        <authorList>
            <person name="Ahrendt S.R."/>
            <person name="Quandt C.A."/>
            <person name="Ciobanu D."/>
            <person name="Clum A."/>
            <person name="Salamov A."/>
            <person name="Andreopoulos B."/>
            <person name="Cheng J.F."/>
            <person name="Woyke T."/>
            <person name="Pelin A."/>
            <person name="Henrissat B."/>
            <person name="Reynolds N.K."/>
            <person name="Benny G.L."/>
            <person name="Smith M.E."/>
            <person name="James T.Y."/>
            <person name="Grigoriev I.V."/>
        </authorList>
    </citation>
    <scope>NUCLEOTIDE SEQUENCE [LARGE SCALE GENOMIC DNA]</scope>
    <source>
        <strain evidence="6">RSA 468</strain>
    </source>
</reference>
<comment type="subcellular location">
    <subcellularLocation>
        <location evidence="1">Nucleus</location>
    </subcellularLocation>
</comment>
<protein>
    <recommendedName>
        <fullName evidence="7">Nucleoporin Nup186/Nup192/Nup205</fullName>
    </recommendedName>
</protein>
<evidence type="ECO:0000256" key="4">
    <source>
        <dbReference type="ARBA" id="ARBA00023242"/>
    </source>
</evidence>
<evidence type="ECO:0000256" key="3">
    <source>
        <dbReference type="ARBA" id="ARBA00022448"/>
    </source>
</evidence>
<accession>A0A4P9ZR16</accession>
<dbReference type="GO" id="GO:0017056">
    <property type="term" value="F:structural constituent of nuclear pore"/>
    <property type="evidence" value="ECO:0007669"/>
    <property type="project" value="TreeGrafter"/>
</dbReference>
<keyword evidence="4" id="KW-0539">Nucleus</keyword>
<evidence type="ECO:0008006" key="7">
    <source>
        <dbReference type="Google" id="ProtNLM"/>
    </source>
</evidence>
<keyword evidence="6" id="KW-1185">Reference proteome</keyword>